<dbReference type="NCBIfam" id="TIGR00229">
    <property type="entry name" value="sensory_box"/>
    <property type="match status" value="1"/>
</dbReference>
<keyword evidence="9" id="KW-0067">ATP-binding</keyword>
<comment type="subcellular location">
    <subcellularLocation>
        <location evidence="2">Membrane</location>
        <topology evidence="2">Multi-pass membrane protein</topology>
    </subcellularLocation>
</comment>
<dbReference type="GO" id="GO:0030295">
    <property type="term" value="F:protein kinase activator activity"/>
    <property type="evidence" value="ECO:0007669"/>
    <property type="project" value="TreeGrafter"/>
</dbReference>
<keyword evidence="12 13" id="KW-0472">Membrane</keyword>
<dbReference type="InterPro" id="IPR036890">
    <property type="entry name" value="HATPase_C_sf"/>
</dbReference>
<keyword evidence="6 13" id="KW-0812">Transmembrane</keyword>
<dbReference type="SMART" id="SM00388">
    <property type="entry name" value="HisKA"/>
    <property type="match status" value="1"/>
</dbReference>
<evidence type="ECO:0000256" key="13">
    <source>
        <dbReference type="SAM" id="Phobius"/>
    </source>
</evidence>
<feature type="transmembrane region" description="Helical" evidence="13">
    <location>
        <begin position="12"/>
        <end position="32"/>
    </location>
</feature>
<dbReference type="FunFam" id="1.10.287.130:FF:000001">
    <property type="entry name" value="Two-component sensor histidine kinase"/>
    <property type="match status" value="1"/>
</dbReference>
<evidence type="ECO:0000313" key="16">
    <source>
        <dbReference type="EMBL" id="ABK16404.1"/>
    </source>
</evidence>
<dbReference type="SUPFAM" id="SSF158472">
    <property type="entry name" value="HAMP domain-like"/>
    <property type="match status" value="1"/>
</dbReference>
<keyword evidence="8 16" id="KW-0418">Kinase</keyword>
<dbReference type="InterPro" id="IPR004358">
    <property type="entry name" value="Sig_transdc_His_kin-like_C"/>
</dbReference>
<name>A0LG52_SYNFM</name>
<keyword evidence="10 13" id="KW-1133">Transmembrane helix</keyword>
<dbReference type="KEGG" id="sfu:Sfum_0706"/>
<dbReference type="SUPFAM" id="SSF55874">
    <property type="entry name" value="ATPase domain of HSP90 chaperone/DNA topoisomerase II/histidine kinase"/>
    <property type="match status" value="1"/>
</dbReference>
<comment type="catalytic activity">
    <reaction evidence="1">
        <text>ATP + protein L-histidine = ADP + protein N-phospho-L-histidine.</text>
        <dbReference type="EC" id="2.7.13.3"/>
    </reaction>
</comment>
<feature type="transmembrane region" description="Helical" evidence="13">
    <location>
        <begin position="171"/>
        <end position="194"/>
    </location>
</feature>
<evidence type="ECO:0000256" key="1">
    <source>
        <dbReference type="ARBA" id="ARBA00000085"/>
    </source>
</evidence>
<dbReference type="InterPro" id="IPR000014">
    <property type="entry name" value="PAS"/>
</dbReference>
<dbReference type="AlphaFoldDB" id="A0LG52"/>
<feature type="domain" description="HAMP" evidence="15">
    <location>
        <begin position="195"/>
        <end position="247"/>
    </location>
</feature>
<keyword evidence="7" id="KW-0547">Nucleotide-binding</keyword>
<dbReference type="InterPro" id="IPR005467">
    <property type="entry name" value="His_kinase_dom"/>
</dbReference>
<evidence type="ECO:0000259" key="14">
    <source>
        <dbReference type="PROSITE" id="PS50109"/>
    </source>
</evidence>
<dbReference type="STRING" id="335543.Sfum_0706"/>
<evidence type="ECO:0000256" key="8">
    <source>
        <dbReference type="ARBA" id="ARBA00022777"/>
    </source>
</evidence>
<evidence type="ECO:0000313" key="17">
    <source>
        <dbReference type="Proteomes" id="UP000001784"/>
    </source>
</evidence>
<dbReference type="RefSeq" id="WP_011697577.1">
    <property type="nucleotide sequence ID" value="NC_008554.1"/>
</dbReference>
<dbReference type="PRINTS" id="PR00344">
    <property type="entry name" value="BCTRLSENSOR"/>
</dbReference>
<evidence type="ECO:0000256" key="12">
    <source>
        <dbReference type="ARBA" id="ARBA00023136"/>
    </source>
</evidence>
<keyword evidence="17" id="KW-1185">Reference proteome</keyword>
<dbReference type="CDD" id="cd06225">
    <property type="entry name" value="HAMP"/>
    <property type="match status" value="1"/>
</dbReference>
<evidence type="ECO:0000256" key="6">
    <source>
        <dbReference type="ARBA" id="ARBA00022692"/>
    </source>
</evidence>
<keyword evidence="5" id="KW-0808">Transferase</keyword>
<proteinExistence type="predicted"/>
<dbReference type="PROSITE" id="PS50885">
    <property type="entry name" value="HAMP"/>
    <property type="match status" value="1"/>
</dbReference>
<dbReference type="EMBL" id="CP000478">
    <property type="protein sequence ID" value="ABK16404.1"/>
    <property type="molecule type" value="Genomic_DNA"/>
</dbReference>
<dbReference type="SMART" id="SM00304">
    <property type="entry name" value="HAMP"/>
    <property type="match status" value="1"/>
</dbReference>
<dbReference type="FunFam" id="3.30.565.10:FF:000006">
    <property type="entry name" value="Sensor histidine kinase WalK"/>
    <property type="match status" value="1"/>
</dbReference>
<dbReference type="Proteomes" id="UP000001784">
    <property type="component" value="Chromosome"/>
</dbReference>
<dbReference type="InterPro" id="IPR003594">
    <property type="entry name" value="HATPase_dom"/>
</dbReference>
<dbReference type="OrthoDB" id="9813151at2"/>
<dbReference type="GO" id="GO:0000155">
    <property type="term" value="F:phosphorelay sensor kinase activity"/>
    <property type="evidence" value="ECO:0007669"/>
    <property type="project" value="InterPro"/>
</dbReference>
<protein>
    <recommendedName>
        <fullName evidence="3">histidine kinase</fullName>
        <ecNumber evidence="3">2.7.13.3</ecNumber>
    </recommendedName>
</protein>
<evidence type="ECO:0000256" key="10">
    <source>
        <dbReference type="ARBA" id="ARBA00022989"/>
    </source>
</evidence>
<evidence type="ECO:0000256" key="9">
    <source>
        <dbReference type="ARBA" id="ARBA00022840"/>
    </source>
</evidence>
<dbReference type="GO" id="GO:0005524">
    <property type="term" value="F:ATP binding"/>
    <property type="evidence" value="ECO:0007669"/>
    <property type="project" value="UniProtKB-KW"/>
</dbReference>
<dbReference type="GO" id="GO:0007234">
    <property type="term" value="P:osmosensory signaling via phosphorelay pathway"/>
    <property type="evidence" value="ECO:0007669"/>
    <property type="project" value="TreeGrafter"/>
</dbReference>
<dbReference type="InParanoid" id="A0LG52"/>
<evidence type="ECO:0000256" key="5">
    <source>
        <dbReference type="ARBA" id="ARBA00022679"/>
    </source>
</evidence>
<dbReference type="SUPFAM" id="SSF47384">
    <property type="entry name" value="Homodimeric domain of signal transducing histidine kinase"/>
    <property type="match status" value="1"/>
</dbReference>
<gene>
    <name evidence="16" type="ordered locus">Sfum_0706</name>
</gene>
<dbReference type="InterPro" id="IPR003660">
    <property type="entry name" value="HAMP_dom"/>
</dbReference>
<dbReference type="HOGENOM" id="CLU_000445_89_2_7"/>
<evidence type="ECO:0000256" key="4">
    <source>
        <dbReference type="ARBA" id="ARBA00022553"/>
    </source>
</evidence>
<dbReference type="Pfam" id="PF00512">
    <property type="entry name" value="HisKA"/>
    <property type="match status" value="1"/>
</dbReference>
<dbReference type="Pfam" id="PF02518">
    <property type="entry name" value="HATPase_c"/>
    <property type="match status" value="1"/>
</dbReference>
<dbReference type="InterPro" id="IPR050351">
    <property type="entry name" value="BphY/WalK/GraS-like"/>
</dbReference>
<evidence type="ECO:0000256" key="2">
    <source>
        <dbReference type="ARBA" id="ARBA00004141"/>
    </source>
</evidence>
<evidence type="ECO:0000256" key="7">
    <source>
        <dbReference type="ARBA" id="ARBA00022741"/>
    </source>
</evidence>
<dbReference type="EC" id="2.7.13.3" evidence="3"/>
<dbReference type="SUPFAM" id="SSF55785">
    <property type="entry name" value="PYP-like sensor domain (PAS domain)"/>
    <property type="match status" value="1"/>
</dbReference>
<dbReference type="InterPro" id="IPR013656">
    <property type="entry name" value="PAS_4"/>
</dbReference>
<dbReference type="PANTHER" id="PTHR42878:SF7">
    <property type="entry name" value="SENSOR HISTIDINE KINASE GLRK"/>
    <property type="match status" value="1"/>
</dbReference>
<dbReference type="GO" id="GO:0016020">
    <property type="term" value="C:membrane"/>
    <property type="evidence" value="ECO:0007669"/>
    <property type="project" value="UniProtKB-SubCell"/>
</dbReference>
<evidence type="ECO:0000256" key="11">
    <source>
        <dbReference type="ARBA" id="ARBA00023012"/>
    </source>
</evidence>
<dbReference type="InterPro" id="IPR036097">
    <property type="entry name" value="HisK_dim/P_sf"/>
</dbReference>
<dbReference type="Gene3D" id="1.10.287.130">
    <property type="match status" value="1"/>
</dbReference>
<dbReference type="PROSITE" id="PS50109">
    <property type="entry name" value="HIS_KIN"/>
    <property type="match status" value="1"/>
</dbReference>
<dbReference type="Gene3D" id="6.10.340.10">
    <property type="match status" value="1"/>
</dbReference>
<dbReference type="Gene3D" id="3.30.450.20">
    <property type="entry name" value="PAS domain"/>
    <property type="match status" value="1"/>
</dbReference>
<dbReference type="eggNOG" id="COG5002">
    <property type="taxonomic scope" value="Bacteria"/>
</dbReference>
<dbReference type="Gene3D" id="3.30.565.10">
    <property type="entry name" value="Histidine kinase-like ATPase, C-terminal domain"/>
    <property type="match status" value="1"/>
</dbReference>
<dbReference type="SMART" id="SM00387">
    <property type="entry name" value="HATPase_c"/>
    <property type="match status" value="1"/>
</dbReference>
<accession>A0LG52</accession>
<organism evidence="16 17">
    <name type="scientific">Syntrophobacter fumaroxidans (strain DSM 10017 / MPOB)</name>
    <dbReference type="NCBI Taxonomy" id="335543"/>
    <lineage>
        <taxon>Bacteria</taxon>
        <taxon>Pseudomonadati</taxon>
        <taxon>Thermodesulfobacteriota</taxon>
        <taxon>Syntrophobacteria</taxon>
        <taxon>Syntrophobacterales</taxon>
        <taxon>Syntrophobacteraceae</taxon>
        <taxon>Syntrophobacter</taxon>
    </lineage>
</organism>
<evidence type="ECO:0000256" key="3">
    <source>
        <dbReference type="ARBA" id="ARBA00012438"/>
    </source>
</evidence>
<dbReference type="GO" id="GO:0000156">
    <property type="term" value="F:phosphorelay response regulator activity"/>
    <property type="evidence" value="ECO:0007669"/>
    <property type="project" value="TreeGrafter"/>
</dbReference>
<dbReference type="InterPro" id="IPR003661">
    <property type="entry name" value="HisK_dim/P_dom"/>
</dbReference>
<feature type="domain" description="Histidine kinase" evidence="14">
    <location>
        <begin position="377"/>
        <end position="598"/>
    </location>
</feature>
<evidence type="ECO:0000259" key="15">
    <source>
        <dbReference type="PROSITE" id="PS50885"/>
    </source>
</evidence>
<reference evidence="16 17" key="1">
    <citation type="submission" date="2006-10" db="EMBL/GenBank/DDBJ databases">
        <title>Complete sequence of Syntrophobacter fumaroxidans MPOB.</title>
        <authorList>
            <consortium name="US DOE Joint Genome Institute"/>
            <person name="Copeland A."/>
            <person name="Lucas S."/>
            <person name="Lapidus A."/>
            <person name="Barry K."/>
            <person name="Detter J.C."/>
            <person name="Glavina del Rio T."/>
            <person name="Hammon N."/>
            <person name="Israni S."/>
            <person name="Pitluck S."/>
            <person name="Goltsman E.G."/>
            <person name="Martinez M."/>
            <person name="Schmutz J."/>
            <person name="Larimer F."/>
            <person name="Land M."/>
            <person name="Hauser L."/>
            <person name="Kyrpides N."/>
            <person name="Kim E."/>
            <person name="Boone D.R."/>
            <person name="Brockman F."/>
            <person name="Culley D."/>
            <person name="Ferry J."/>
            <person name="Gunsalus R."/>
            <person name="McInerney M.J."/>
            <person name="Morrison M."/>
            <person name="Plugge C."/>
            <person name="Rohlin L."/>
            <person name="Scholten J."/>
            <person name="Sieber J."/>
            <person name="Stams A.J.M."/>
            <person name="Worm P."/>
            <person name="Henstra A.M."/>
            <person name="Richardson P."/>
        </authorList>
    </citation>
    <scope>NUCLEOTIDE SEQUENCE [LARGE SCALE GENOMIC DNA]</scope>
    <source>
        <strain evidence="17">DSM 10017 / MPOB</strain>
    </source>
</reference>
<keyword evidence="4" id="KW-0597">Phosphoprotein</keyword>
<dbReference type="Pfam" id="PF08448">
    <property type="entry name" value="PAS_4"/>
    <property type="match status" value="1"/>
</dbReference>
<dbReference type="CDD" id="cd00082">
    <property type="entry name" value="HisKA"/>
    <property type="match status" value="1"/>
</dbReference>
<dbReference type="InterPro" id="IPR035965">
    <property type="entry name" value="PAS-like_dom_sf"/>
</dbReference>
<dbReference type="PANTHER" id="PTHR42878">
    <property type="entry name" value="TWO-COMPONENT HISTIDINE KINASE"/>
    <property type="match status" value="1"/>
</dbReference>
<dbReference type="Pfam" id="PF00672">
    <property type="entry name" value="HAMP"/>
    <property type="match status" value="1"/>
</dbReference>
<sequence precursor="true">MRQSSLSIRARLLLSMWALLALVLILPSWLYYRSLTGEVIENAKQTAIRQLNHYHRMLSQEKQFQDLNEFQKWVVQAAADLNLRLTYVADGGKVIADSLVSDLNSLDNHATRPEIVQAREREIGLIIRRSRVSLHEQIFVARRIEPRGIVPPGILRLATTYTDAAGLLDRLWNSFIVVTGMILAATLFLSYVLIRQIKTPINTLVRAAGVIGSGDFKLRTHFHPGQEFYPLGEAINKMAKNIDDQVEFVAEQKQKLEAVFDGMQEGVMVLDSRGKIQSFNRAFSELVPNASLSLGRRPLETIMNLELQEACDAALTSDDAGGTRSASLQIILDGGRIYDVHVVRLEEERKGLGAIVVFHDISELKRLEKVRQDFVANVSHELRTPLTAIKGSAETLLSEPSPESGTLASFLGIILRNSEHMVKMVDDLLQLARLESRQRGFKPAPVNPADALATAWKACAPQADAKQVGLENALPPAGLEVPAEFDQLVQVFRNLLENGIRYGPPGKNLEVFHKMEGKNVVFGVRDQGPGIARQHQQRIFERFFRLEKHRSTLPGSTGLGLAICRHIVRNHGGRIWVQSPNPDGTEGTTFFFSLPLAGENRAESKDGAPSS</sequence>
<dbReference type="CDD" id="cd00075">
    <property type="entry name" value="HATPase"/>
    <property type="match status" value="1"/>
</dbReference>
<keyword evidence="11" id="KW-0902">Two-component regulatory system</keyword>